<dbReference type="InterPro" id="IPR001611">
    <property type="entry name" value="Leu-rich_rpt"/>
</dbReference>
<evidence type="ECO:0000256" key="4">
    <source>
        <dbReference type="SAM" id="MobiDB-lite"/>
    </source>
</evidence>
<dbReference type="AlphaFoldDB" id="A0A8S1J0X9"/>
<evidence type="ECO:0000256" key="1">
    <source>
        <dbReference type="ARBA" id="ARBA00004430"/>
    </source>
</evidence>
<evidence type="ECO:0000256" key="2">
    <source>
        <dbReference type="ARBA" id="ARBA00022614"/>
    </source>
</evidence>
<protein>
    <recommendedName>
        <fullName evidence="5">Disease resistance R13L4/SHOC-2-like LRR domain-containing protein</fullName>
    </recommendedName>
</protein>
<keyword evidence="2" id="KW-0433">Leucine-rich repeat</keyword>
<sequence length="271" mass="29481">MGNCCGQLAPSPAPKNRQQKAQRQHGWAATGVVALRDERLKELPVSIGDIGSKVTAIDATNNRISALPAFTGSLSRLQRLVLTKNDLDHLPPDLWRLSQLKVLVLDYNSISSLPAGLGELTLLERLSVAANNLSALPESVGRLARLRQLNVAKNQLREIPESIGSCSDLEDIDATDNYLQGIPMGLERLGRLRTLTLDKNSVASIPEGVLMYCTSLQTLSLQENPISMDQLQATAGYDLFEKRRKGKVDKAIASGVMLGSNTMAEAIERRT</sequence>
<accession>A0A8S1J0X9</accession>
<evidence type="ECO:0000259" key="5">
    <source>
        <dbReference type="Pfam" id="PF23598"/>
    </source>
</evidence>
<reference evidence="6" key="1">
    <citation type="submission" date="2020-12" db="EMBL/GenBank/DDBJ databases">
        <authorList>
            <person name="Iha C."/>
        </authorList>
    </citation>
    <scope>NUCLEOTIDE SEQUENCE</scope>
</reference>
<feature type="region of interest" description="Disordered" evidence="4">
    <location>
        <begin position="1"/>
        <end position="23"/>
    </location>
</feature>
<dbReference type="Gene3D" id="3.80.10.10">
    <property type="entry name" value="Ribonuclease Inhibitor"/>
    <property type="match status" value="1"/>
</dbReference>
<dbReference type="InterPro" id="IPR032675">
    <property type="entry name" value="LRR_dom_sf"/>
</dbReference>
<dbReference type="Pfam" id="PF23598">
    <property type="entry name" value="LRR_14"/>
    <property type="match status" value="1"/>
</dbReference>
<dbReference type="InterPro" id="IPR050216">
    <property type="entry name" value="LRR_domain-containing"/>
</dbReference>
<dbReference type="Proteomes" id="UP000708148">
    <property type="component" value="Unassembled WGS sequence"/>
</dbReference>
<dbReference type="PROSITE" id="PS51450">
    <property type="entry name" value="LRR"/>
    <property type="match status" value="1"/>
</dbReference>
<dbReference type="InterPro" id="IPR055414">
    <property type="entry name" value="LRR_R13L4/SHOC2-like"/>
</dbReference>
<dbReference type="GO" id="GO:0005930">
    <property type="term" value="C:axoneme"/>
    <property type="evidence" value="ECO:0007669"/>
    <property type="project" value="UniProtKB-SubCell"/>
</dbReference>
<evidence type="ECO:0000313" key="7">
    <source>
        <dbReference type="Proteomes" id="UP000708148"/>
    </source>
</evidence>
<gene>
    <name evidence="6" type="ORF">OSTQU699_LOCUS6704</name>
</gene>
<dbReference type="InterPro" id="IPR003591">
    <property type="entry name" value="Leu-rich_rpt_typical-subtyp"/>
</dbReference>
<dbReference type="SMART" id="SM00364">
    <property type="entry name" value="LRR_BAC"/>
    <property type="match status" value="4"/>
</dbReference>
<comment type="subcellular location">
    <subcellularLocation>
        <location evidence="1">Cytoplasm</location>
        <location evidence="1">Cytoskeleton</location>
        <location evidence="1">Cilium axoneme</location>
    </subcellularLocation>
</comment>
<name>A0A8S1J0X9_9CHLO</name>
<dbReference type="SMART" id="SM00369">
    <property type="entry name" value="LRR_TYP"/>
    <property type="match status" value="5"/>
</dbReference>
<dbReference type="PANTHER" id="PTHR48051:SF1">
    <property type="entry name" value="RAS SUPPRESSOR PROTEIN 1"/>
    <property type="match status" value="1"/>
</dbReference>
<evidence type="ECO:0000313" key="6">
    <source>
        <dbReference type="EMBL" id="CAD7701345.1"/>
    </source>
</evidence>
<dbReference type="SUPFAM" id="SSF52058">
    <property type="entry name" value="L domain-like"/>
    <property type="match status" value="1"/>
</dbReference>
<organism evidence="6 7">
    <name type="scientific">Ostreobium quekettii</name>
    <dbReference type="NCBI Taxonomy" id="121088"/>
    <lineage>
        <taxon>Eukaryota</taxon>
        <taxon>Viridiplantae</taxon>
        <taxon>Chlorophyta</taxon>
        <taxon>core chlorophytes</taxon>
        <taxon>Ulvophyceae</taxon>
        <taxon>TCBD clade</taxon>
        <taxon>Bryopsidales</taxon>
        <taxon>Ostreobineae</taxon>
        <taxon>Ostreobiaceae</taxon>
        <taxon>Ostreobium</taxon>
    </lineage>
</organism>
<keyword evidence="3" id="KW-0677">Repeat</keyword>
<comment type="caution">
    <text evidence="6">The sequence shown here is derived from an EMBL/GenBank/DDBJ whole genome shotgun (WGS) entry which is preliminary data.</text>
</comment>
<evidence type="ECO:0000256" key="3">
    <source>
        <dbReference type="ARBA" id="ARBA00022737"/>
    </source>
</evidence>
<dbReference type="PANTHER" id="PTHR48051">
    <property type="match status" value="1"/>
</dbReference>
<proteinExistence type="predicted"/>
<dbReference type="OrthoDB" id="566279at2759"/>
<dbReference type="EMBL" id="CAJHUC010001506">
    <property type="protein sequence ID" value="CAD7701345.1"/>
    <property type="molecule type" value="Genomic_DNA"/>
</dbReference>
<keyword evidence="7" id="KW-1185">Reference proteome</keyword>
<feature type="domain" description="Disease resistance R13L4/SHOC-2-like LRR" evidence="5">
    <location>
        <begin position="61"/>
        <end position="151"/>
    </location>
</feature>